<keyword evidence="4" id="KW-0539">Nucleus</keyword>
<evidence type="ECO:0000256" key="4">
    <source>
        <dbReference type="ARBA" id="ARBA00023242"/>
    </source>
</evidence>
<proteinExistence type="predicted"/>
<accession>A0A0K8S829</accession>
<feature type="non-terminal residue" evidence="7">
    <location>
        <position position="105"/>
    </location>
</feature>
<dbReference type="GO" id="GO:0005634">
    <property type="term" value="C:nucleus"/>
    <property type="evidence" value="ECO:0007669"/>
    <property type="project" value="UniProtKB-SubCell"/>
</dbReference>
<name>A0A0K8S829_LYGHE</name>
<dbReference type="GO" id="GO:0006351">
    <property type="term" value="P:DNA-templated transcription"/>
    <property type="evidence" value="ECO:0007669"/>
    <property type="project" value="InterPro"/>
</dbReference>
<dbReference type="AlphaFoldDB" id="A0A0K8S829"/>
<dbReference type="PROSITE" id="PS51119">
    <property type="entry name" value="TAFH"/>
    <property type="match status" value="1"/>
</dbReference>
<evidence type="ECO:0000256" key="3">
    <source>
        <dbReference type="ARBA" id="ARBA00023163"/>
    </source>
</evidence>
<dbReference type="Gene3D" id="1.20.120.1110">
    <property type="entry name" value="TAFH/NHR1 domain"/>
    <property type="match status" value="1"/>
</dbReference>
<feature type="domain" description="TAFH" evidence="6">
    <location>
        <begin position="43"/>
        <end position="105"/>
    </location>
</feature>
<organism evidence="7">
    <name type="scientific">Lygus hesperus</name>
    <name type="common">Western plant bug</name>
    <dbReference type="NCBI Taxonomy" id="30085"/>
    <lineage>
        <taxon>Eukaryota</taxon>
        <taxon>Metazoa</taxon>
        <taxon>Ecdysozoa</taxon>
        <taxon>Arthropoda</taxon>
        <taxon>Hexapoda</taxon>
        <taxon>Insecta</taxon>
        <taxon>Pterygota</taxon>
        <taxon>Neoptera</taxon>
        <taxon>Paraneoptera</taxon>
        <taxon>Hemiptera</taxon>
        <taxon>Heteroptera</taxon>
        <taxon>Panheteroptera</taxon>
        <taxon>Cimicomorpha</taxon>
        <taxon>Miridae</taxon>
        <taxon>Mirini</taxon>
        <taxon>Lygus</taxon>
    </lineage>
</organism>
<evidence type="ECO:0000259" key="6">
    <source>
        <dbReference type="PROSITE" id="PS51119"/>
    </source>
</evidence>
<evidence type="ECO:0000256" key="1">
    <source>
        <dbReference type="ARBA" id="ARBA00004123"/>
    </source>
</evidence>
<keyword evidence="3" id="KW-0804">Transcription</keyword>
<dbReference type="InterPro" id="IPR003894">
    <property type="entry name" value="TAFH_NHR1"/>
</dbReference>
<feature type="region of interest" description="Disordered" evidence="5">
    <location>
        <begin position="1"/>
        <end position="40"/>
    </location>
</feature>
<evidence type="ECO:0000256" key="2">
    <source>
        <dbReference type="ARBA" id="ARBA00023015"/>
    </source>
</evidence>
<keyword evidence="2" id="KW-0805">Transcription regulation</keyword>
<dbReference type="SUPFAM" id="SSF158553">
    <property type="entry name" value="TAFH domain-like"/>
    <property type="match status" value="1"/>
</dbReference>
<reference evidence="7" key="1">
    <citation type="submission" date="2014-09" db="EMBL/GenBank/DDBJ databases">
        <authorList>
            <person name="Magalhaes I.L.F."/>
            <person name="Oliveira U."/>
            <person name="Santos F.R."/>
            <person name="Vidigal T.H.D.A."/>
            <person name="Brescovit A.D."/>
            <person name="Santos A.J."/>
        </authorList>
    </citation>
    <scope>NUCLEOTIDE SEQUENCE</scope>
</reference>
<evidence type="ECO:0000313" key="7">
    <source>
        <dbReference type="EMBL" id="JAG49436.1"/>
    </source>
</evidence>
<dbReference type="Pfam" id="PF07531">
    <property type="entry name" value="TAFH"/>
    <property type="match status" value="1"/>
</dbReference>
<sequence>MDKPIKEDPDAVKEKPRCSKVRDGSPQGARAESPTLTTSCEDSEPLIKLKRLLITMVSFCRELGPERGEKLSKAVLQLVGGTLNLEDFLKTLHDATKAQPKPYVH</sequence>
<feature type="compositionally biased region" description="Basic and acidic residues" evidence="5">
    <location>
        <begin position="1"/>
        <end position="23"/>
    </location>
</feature>
<dbReference type="EMBL" id="GBRD01016390">
    <property type="protein sequence ID" value="JAG49436.1"/>
    <property type="molecule type" value="Transcribed_RNA"/>
</dbReference>
<dbReference type="InterPro" id="IPR037249">
    <property type="entry name" value="TAFH/NHR1_dom_sf"/>
</dbReference>
<evidence type="ECO:0000256" key="5">
    <source>
        <dbReference type="SAM" id="MobiDB-lite"/>
    </source>
</evidence>
<protein>
    <recommendedName>
        <fullName evidence="6">TAFH domain-containing protein</fullName>
    </recommendedName>
</protein>
<comment type="subcellular location">
    <subcellularLocation>
        <location evidence="1">Nucleus</location>
    </subcellularLocation>
</comment>